<dbReference type="PANTHER" id="PTHR10252:SF54">
    <property type="entry name" value="CHROMATIN ACCESSIBILITY COMPLEX PROTEIN 1"/>
    <property type="match status" value="1"/>
</dbReference>
<feature type="domain" description="Transcription factor CBF/NF-Y/archaeal histone" evidence="3">
    <location>
        <begin position="42"/>
        <end position="83"/>
    </location>
</feature>
<accession>A0A1Y3BKQ3</accession>
<name>A0A1Y3BKQ3_EURMA</name>
<proteinExistence type="predicted"/>
<protein>
    <submittedName>
        <fullName evidence="4">Chromatin accessibility complex protein 1-like protein</fullName>
    </submittedName>
</protein>
<evidence type="ECO:0000313" key="4">
    <source>
        <dbReference type="EMBL" id="OTF79745.1"/>
    </source>
</evidence>
<dbReference type="EMBL" id="MUJZ01021590">
    <property type="protein sequence ID" value="OTF79745.1"/>
    <property type="molecule type" value="Genomic_DNA"/>
</dbReference>
<reference evidence="4 5" key="1">
    <citation type="submission" date="2017-03" db="EMBL/GenBank/DDBJ databases">
        <title>Genome Survey of Euroglyphus maynei.</title>
        <authorList>
            <person name="Arlian L.G."/>
            <person name="Morgan M.S."/>
            <person name="Rider S.D."/>
        </authorList>
    </citation>
    <scope>NUCLEOTIDE SEQUENCE [LARGE SCALE GENOMIC DNA]</scope>
    <source>
        <strain evidence="4">Arlian Lab</strain>
        <tissue evidence="4">Whole body</tissue>
    </source>
</reference>
<dbReference type="GO" id="GO:0006338">
    <property type="term" value="P:chromatin remodeling"/>
    <property type="evidence" value="ECO:0007669"/>
    <property type="project" value="TreeGrafter"/>
</dbReference>
<dbReference type="Proteomes" id="UP000194236">
    <property type="component" value="Unassembled WGS sequence"/>
</dbReference>
<comment type="caution">
    <text evidence="4">The sequence shown here is derived from an EMBL/GenBank/DDBJ whole genome shotgun (WGS) entry which is preliminary data.</text>
</comment>
<evidence type="ECO:0000256" key="1">
    <source>
        <dbReference type="ARBA" id="ARBA00004123"/>
    </source>
</evidence>
<dbReference type="Pfam" id="PF00808">
    <property type="entry name" value="CBFD_NFYB_HMF"/>
    <property type="match status" value="1"/>
</dbReference>
<gene>
    <name evidence="4" type="ORF">BLA29_011342</name>
</gene>
<sequence length="143" mass="16212">MDNTNSSSSMLDGQSLLATQQSTMDCNEPSTSTNTRKKMFSTLPISRVNQIIRSCPNLTTVKKDAIVLTSMAAELFLQDLIKNVYKLSPDKANLTYNILADFIAKPEYSFLHEAIPQKITVRQYEELKRQNELDFDNDQEDSP</sequence>
<dbReference type="GO" id="GO:0046982">
    <property type="term" value="F:protein heterodimerization activity"/>
    <property type="evidence" value="ECO:0007669"/>
    <property type="project" value="InterPro"/>
</dbReference>
<keyword evidence="5" id="KW-1185">Reference proteome</keyword>
<dbReference type="SUPFAM" id="SSF47113">
    <property type="entry name" value="Histone-fold"/>
    <property type="match status" value="1"/>
</dbReference>
<dbReference type="GO" id="GO:0006261">
    <property type="term" value="P:DNA-templated DNA replication"/>
    <property type="evidence" value="ECO:0007669"/>
    <property type="project" value="TreeGrafter"/>
</dbReference>
<evidence type="ECO:0000313" key="5">
    <source>
        <dbReference type="Proteomes" id="UP000194236"/>
    </source>
</evidence>
<dbReference type="OrthoDB" id="1291358at2759"/>
<dbReference type="InterPro" id="IPR050568">
    <property type="entry name" value="Transcr_DNA_Rep_Reg"/>
</dbReference>
<keyword evidence="2" id="KW-0539">Nucleus</keyword>
<organism evidence="4 5">
    <name type="scientific">Euroglyphus maynei</name>
    <name type="common">Mayne's house dust mite</name>
    <dbReference type="NCBI Taxonomy" id="6958"/>
    <lineage>
        <taxon>Eukaryota</taxon>
        <taxon>Metazoa</taxon>
        <taxon>Ecdysozoa</taxon>
        <taxon>Arthropoda</taxon>
        <taxon>Chelicerata</taxon>
        <taxon>Arachnida</taxon>
        <taxon>Acari</taxon>
        <taxon>Acariformes</taxon>
        <taxon>Sarcoptiformes</taxon>
        <taxon>Astigmata</taxon>
        <taxon>Psoroptidia</taxon>
        <taxon>Analgoidea</taxon>
        <taxon>Pyroglyphidae</taxon>
        <taxon>Pyroglyphinae</taxon>
        <taxon>Euroglyphus</taxon>
    </lineage>
</organism>
<dbReference type="GO" id="GO:0008623">
    <property type="term" value="C:CHRAC"/>
    <property type="evidence" value="ECO:0007669"/>
    <property type="project" value="TreeGrafter"/>
</dbReference>
<evidence type="ECO:0000256" key="2">
    <source>
        <dbReference type="ARBA" id="ARBA00023242"/>
    </source>
</evidence>
<dbReference type="Gene3D" id="1.10.20.10">
    <property type="entry name" value="Histone, subunit A"/>
    <property type="match status" value="1"/>
</dbReference>
<dbReference type="AlphaFoldDB" id="A0A1Y3BKQ3"/>
<dbReference type="PANTHER" id="PTHR10252">
    <property type="entry name" value="HISTONE-LIKE TRANSCRIPTION FACTOR CCAAT-RELATED"/>
    <property type="match status" value="1"/>
</dbReference>
<evidence type="ECO:0000259" key="3">
    <source>
        <dbReference type="Pfam" id="PF00808"/>
    </source>
</evidence>
<dbReference type="InterPro" id="IPR003958">
    <property type="entry name" value="CBFA_NFYB_domain"/>
</dbReference>
<dbReference type="InterPro" id="IPR009072">
    <property type="entry name" value="Histone-fold"/>
</dbReference>
<comment type="subcellular location">
    <subcellularLocation>
        <location evidence="1">Nucleus</location>
    </subcellularLocation>
</comment>